<feature type="compositionally biased region" description="Low complexity" evidence="1">
    <location>
        <begin position="8"/>
        <end position="29"/>
    </location>
</feature>
<dbReference type="EMBL" id="FNXT01000769">
    <property type="protein sequence ID" value="SZX67093.1"/>
    <property type="molecule type" value="Genomic_DNA"/>
</dbReference>
<feature type="region of interest" description="Disordered" evidence="1">
    <location>
        <begin position="1"/>
        <end position="29"/>
    </location>
</feature>
<dbReference type="EMBL" id="FNXT01001207">
    <property type="protein sequence ID" value="SZX74202.1"/>
    <property type="molecule type" value="Genomic_DNA"/>
</dbReference>
<feature type="compositionally biased region" description="Basic and acidic residues" evidence="1">
    <location>
        <begin position="207"/>
        <end position="216"/>
    </location>
</feature>
<evidence type="ECO:0000313" key="2">
    <source>
        <dbReference type="EMBL" id="SZX67093.1"/>
    </source>
</evidence>
<proteinExistence type="predicted"/>
<evidence type="ECO:0000256" key="1">
    <source>
        <dbReference type="SAM" id="MobiDB-lite"/>
    </source>
</evidence>
<accession>A0A383VQC1</accession>
<sequence>MANSSTWRSSISTTLGSTSSSSSRHSSFSCRCSCRCGTGPAVAGIEEASYLLASPGSAAAPLNIDDDGAGALMNSSSASPCSPTAGSSKALWLAHAADLLEIEVTEAVAGAVAGAFVKFKARISRALRVQPQPAAAGQPDARADGARVTHAAAWPAGRAAAAAAPLDTPQPQHMQQQQQYQQQQHSQSLLQQQHVTVRPRAAGSGVLHREAVRDYASHTIVSDTVPRTQ</sequence>
<evidence type="ECO:0000313" key="3">
    <source>
        <dbReference type="EMBL" id="SZX74202.1"/>
    </source>
</evidence>
<name>A0A383VQC1_TETOB</name>
<organism evidence="2 4">
    <name type="scientific">Tetradesmus obliquus</name>
    <name type="common">Green alga</name>
    <name type="synonym">Acutodesmus obliquus</name>
    <dbReference type="NCBI Taxonomy" id="3088"/>
    <lineage>
        <taxon>Eukaryota</taxon>
        <taxon>Viridiplantae</taxon>
        <taxon>Chlorophyta</taxon>
        <taxon>core chlorophytes</taxon>
        <taxon>Chlorophyceae</taxon>
        <taxon>CS clade</taxon>
        <taxon>Sphaeropleales</taxon>
        <taxon>Scenedesmaceae</taxon>
        <taxon>Tetradesmus</taxon>
    </lineage>
</organism>
<dbReference type="Proteomes" id="UP000256970">
    <property type="component" value="Unassembled WGS sequence"/>
</dbReference>
<evidence type="ECO:0000313" key="4">
    <source>
        <dbReference type="Proteomes" id="UP000256970"/>
    </source>
</evidence>
<feature type="region of interest" description="Disordered" evidence="1">
    <location>
        <begin position="156"/>
        <end position="229"/>
    </location>
</feature>
<keyword evidence="4" id="KW-1185">Reference proteome</keyword>
<protein>
    <submittedName>
        <fullName evidence="2">Uncharacterized protein</fullName>
    </submittedName>
</protein>
<feature type="compositionally biased region" description="Polar residues" evidence="1">
    <location>
        <begin position="219"/>
        <end position="229"/>
    </location>
</feature>
<gene>
    <name evidence="3" type="ORF">BQ4739_LOCUS14445</name>
    <name evidence="2" type="ORF">BQ4739_LOCUS7515</name>
</gene>
<dbReference type="AlphaFoldDB" id="A0A383VQC1"/>
<feature type="compositionally biased region" description="Low complexity" evidence="1">
    <location>
        <begin position="156"/>
        <end position="193"/>
    </location>
</feature>
<reference evidence="2 4" key="1">
    <citation type="submission" date="2016-10" db="EMBL/GenBank/DDBJ databases">
        <authorList>
            <person name="Cai Z."/>
        </authorList>
    </citation>
    <scope>NUCLEOTIDE SEQUENCE [LARGE SCALE GENOMIC DNA]</scope>
</reference>